<proteinExistence type="predicted"/>
<reference evidence="1 2" key="1">
    <citation type="journal article" date="2012" name="G3 (Bethesda)">
        <title>Pichia sorbitophila, an interspecies yeast hybrid reveals early steps of genome resolution following polyploidization.</title>
        <authorList>
            <person name="Leh Louis V."/>
            <person name="Despons L."/>
            <person name="Friedrich A."/>
            <person name="Martin T."/>
            <person name="Durrens P."/>
            <person name="Casaregola S."/>
            <person name="Neuveglise C."/>
            <person name="Fairhead C."/>
            <person name="Marck C."/>
            <person name="Cruz J.A."/>
            <person name="Straub M.L."/>
            <person name="Kugler V."/>
            <person name="Sacerdot C."/>
            <person name="Uzunov Z."/>
            <person name="Thierry A."/>
            <person name="Weiss S."/>
            <person name="Bleykasten C."/>
            <person name="De Montigny J."/>
            <person name="Jacques N."/>
            <person name="Jung P."/>
            <person name="Lemaire M."/>
            <person name="Mallet S."/>
            <person name="Morel G."/>
            <person name="Richard G.F."/>
            <person name="Sarkar A."/>
            <person name="Savel G."/>
            <person name="Schacherer J."/>
            <person name="Seret M.L."/>
            <person name="Talla E."/>
            <person name="Samson G."/>
            <person name="Jubin C."/>
            <person name="Poulain J."/>
            <person name="Vacherie B."/>
            <person name="Barbe V."/>
            <person name="Pelletier E."/>
            <person name="Sherman D.J."/>
            <person name="Westhof E."/>
            <person name="Weissenbach J."/>
            <person name="Baret P.V."/>
            <person name="Wincker P."/>
            <person name="Gaillardin C."/>
            <person name="Dujon B."/>
            <person name="Souciet J.L."/>
        </authorList>
    </citation>
    <scope>NUCLEOTIDE SEQUENCE [LARGE SCALE GENOMIC DNA]</scope>
    <source>
        <strain evidence="2">ATCC MYA-4447 / BCRC 22081 / CBS 7064 / NBRC 10061 / NRRL Y-12695</strain>
    </source>
</reference>
<dbReference type="HOGENOM" id="CLU_1343708_0_0_1"/>
<evidence type="ECO:0000313" key="2">
    <source>
        <dbReference type="Proteomes" id="UP000005222"/>
    </source>
</evidence>
<protein>
    <submittedName>
        <fullName evidence="1">Piso0_002559 protein</fullName>
    </submittedName>
</protein>
<organism evidence="1 2">
    <name type="scientific">Pichia sorbitophila (strain ATCC MYA-4447 / BCRC 22081 / CBS 7064 / NBRC 10061 / NRRL Y-12695)</name>
    <name type="common">Hybrid yeast</name>
    <dbReference type="NCBI Taxonomy" id="559304"/>
    <lineage>
        <taxon>Eukaryota</taxon>
        <taxon>Fungi</taxon>
        <taxon>Dikarya</taxon>
        <taxon>Ascomycota</taxon>
        <taxon>Saccharomycotina</taxon>
        <taxon>Pichiomycetes</taxon>
        <taxon>Debaryomycetaceae</taxon>
        <taxon>Millerozyma</taxon>
    </lineage>
</organism>
<dbReference type="Proteomes" id="UP000005222">
    <property type="component" value="Chromosome I"/>
</dbReference>
<name>G8YFD1_PICSO</name>
<accession>G8YFD1</accession>
<dbReference type="AlphaFoldDB" id="G8YFD1"/>
<keyword evidence="2" id="KW-1185">Reference proteome</keyword>
<sequence length="204" mass="22176">MQFQVGEFRRALFGTGTRQLDLLGVTVGGLRGIANKASWAHPAHCLRTEPLQRQIRAPGRTICRMTLFPQPSRFQARADQSRAESSHWFSDCKLRDCSSVVLALVASRLWRVEMWERPSAWRASSASGCSRAASAGRAALANEGRKSARQTLRLCSPVSAATMRCMAPVSTVRTPSSTSKTALKALSELCVPAVGQNCCPSGRI</sequence>
<evidence type="ECO:0000313" key="1">
    <source>
        <dbReference type="EMBL" id="CCE81880.1"/>
    </source>
</evidence>
<dbReference type="InParanoid" id="G8YFD1"/>
<dbReference type="EMBL" id="FO082051">
    <property type="protein sequence ID" value="CCE81880.1"/>
    <property type="molecule type" value="Genomic_DNA"/>
</dbReference>
<gene>
    <name evidence="1" type="primary">Piso0_002559</name>
    <name evidence="1" type="ORF">GNLVRS01_PISO0I12812g</name>
</gene>